<sequence>MLKDNLQMPRHNNMTWIRNSRLPEGKYVALTMLRILLEVFHNVGDGLQLSLSIKCDVSMLSWIVRENHAYYEVVGEHNHVNDGVIAAFIMIFIPRILCLWEC</sequence>
<keyword evidence="2" id="KW-1185">Reference proteome</keyword>
<dbReference type="STRING" id="4081.A0A3Q7EFA1"/>
<dbReference type="EnsemblPlants" id="Solyc01g060340.1.1">
    <property type="protein sequence ID" value="Solyc01g060340.1.1.1"/>
    <property type="gene ID" value="Solyc01g060340.1"/>
</dbReference>
<evidence type="ECO:0000313" key="2">
    <source>
        <dbReference type="Proteomes" id="UP000004994"/>
    </source>
</evidence>
<evidence type="ECO:0000313" key="1">
    <source>
        <dbReference type="EnsemblPlants" id="Solyc01g060340.1.1.1"/>
    </source>
</evidence>
<dbReference type="InParanoid" id="A0A3Q7EFA1"/>
<organism evidence="1">
    <name type="scientific">Solanum lycopersicum</name>
    <name type="common">Tomato</name>
    <name type="synonym">Lycopersicon esculentum</name>
    <dbReference type="NCBI Taxonomy" id="4081"/>
    <lineage>
        <taxon>Eukaryota</taxon>
        <taxon>Viridiplantae</taxon>
        <taxon>Streptophyta</taxon>
        <taxon>Embryophyta</taxon>
        <taxon>Tracheophyta</taxon>
        <taxon>Spermatophyta</taxon>
        <taxon>Magnoliopsida</taxon>
        <taxon>eudicotyledons</taxon>
        <taxon>Gunneridae</taxon>
        <taxon>Pentapetalae</taxon>
        <taxon>asterids</taxon>
        <taxon>lamiids</taxon>
        <taxon>Solanales</taxon>
        <taxon>Solanaceae</taxon>
        <taxon>Solanoideae</taxon>
        <taxon>Solaneae</taxon>
        <taxon>Solanum</taxon>
        <taxon>Solanum subgen. Lycopersicon</taxon>
    </lineage>
</organism>
<accession>A0A3Q7EFA1</accession>
<proteinExistence type="predicted"/>
<dbReference type="OMA" id="WIVRENH"/>
<dbReference type="PaxDb" id="4081-Solyc01g060340.1.1"/>
<reference evidence="1" key="1">
    <citation type="journal article" date="2012" name="Nature">
        <title>The tomato genome sequence provides insights into fleshy fruit evolution.</title>
        <authorList>
            <consortium name="Tomato Genome Consortium"/>
        </authorList>
    </citation>
    <scope>NUCLEOTIDE SEQUENCE [LARGE SCALE GENOMIC DNA]</scope>
    <source>
        <strain evidence="1">cv. Heinz 1706</strain>
    </source>
</reference>
<reference evidence="1" key="2">
    <citation type="submission" date="2019-01" db="UniProtKB">
        <authorList>
            <consortium name="EnsemblPlants"/>
        </authorList>
    </citation>
    <scope>IDENTIFICATION</scope>
    <source>
        <strain evidence="1">cv. Heinz 1706</strain>
    </source>
</reference>
<name>A0A3Q7EFA1_SOLLC</name>
<dbReference type="Gramene" id="Solyc01g060340.1.1">
    <property type="protein sequence ID" value="Solyc01g060340.1.1.1"/>
    <property type="gene ID" value="Solyc01g060340.1"/>
</dbReference>
<protein>
    <submittedName>
        <fullName evidence="1">Uncharacterized protein</fullName>
    </submittedName>
</protein>
<dbReference type="Proteomes" id="UP000004994">
    <property type="component" value="Chromosome 1"/>
</dbReference>
<dbReference type="AlphaFoldDB" id="A0A3Q7EFA1"/>